<dbReference type="AlphaFoldDB" id="A0A9P5YQ53"/>
<proteinExistence type="predicted"/>
<reference evidence="1" key="1">
    <citation type="submission" date="2020-11" db="EMBL/GenBank/DDBJ databases">
        <authorList>
            <consortium name="DOE Joint Genome Institute"/>
            <person name="Ahrendt S."/>
            <person name="Riley R."/>
            <person name="Andreopoulos W."/>
            <person name="Labutti K."/>
            <person name="Pangilinan J."/>
            <person name="Ruiz-Duenas F.J."/>
            <person name="Barrasa J.M."/>
            <person name="Sanchez-Garcia M."/>
            <person name="Camarero S."/>
            <person name="Miyauchi S."/>
            <person name="Serrano A."/>
            <person name="Linde D."/>
            <person name="Babiker R."/>
            <person name="Drula E."/>
            <person name="Ayuso-Fernandez I."/>
            <person name="Pacheco R."/>
            <person name="Padilla G."/>
            <person name="Ferreira P."/>
            <person name="Barriuso J."/>
            <person name="Kellner H."/>
            <person name="Castanera R."/>
            <person name="Alfaro M."/>
            <person name="Ramirez L."/>
            <person name="Pisabarro A.G."/>
            <person name="Kuo A."/>
            <person name="Tritt A."/>
            <person name="Lipzen A."/>
            <person name="He G."/>
            <person name="Yan M."/>
            <person name="Ng V."/>
            <person name="Cullen D."/>
            <person name="Martin F."/>
            <person name="Rosso M.-N."/>
            <person name="Henrissat B."/>
            <person name="Hibbett D."/>
            <person name="Martinez A.T."/>
            <person name="Grigoriev I.V."/>
        </authorList>
    </citation>
    <scope>NUCLEOTIDE SEQUENCE</scope>
    <source>
        <strain evidence="1">CIRM-BRFM 674</strain>
    </source>
</reference>
<dbReference type="EMBL" id="MU155645">
    <property type="protein sequence ID" value="KAF9471650.1"/>
    <property type="molecule type" value="Genomic_DNA"/>
</dbReference>
<evidence type="ECO:0000313" key="1">
    <source>
        <dbReference type="EMBL" id="KAF9471650.1"/>
    </source>
</evidence>
<evidence type="ECO:0000313" key="2">
    <source>
        <dbReference type="Proteomes" id="UP000807469"/>
    </source>
</evidence>
<accession>A0A9P5YQ53</accession>
<comment type="caution">
    <text evidence="1">The sequence shown here is derived from an EMBL/GenBank/DDBJ whole genome shotgun (WGS) entry which is preliminary data.</text>
</comment>
<gene>
    <name evidence="1" type="ORF">BDN70DRAFT_551234</name>
</gene>
<sequence length="160" mass="17627">MSPHMSAHRTFGPRFYSRTSSICPTHVSVAPVPASTLAYNSGYPHPLRRNPQRLPETVLTHPPSVKSTSIREICLLQVPRIRSPFIAPRFCKPIPPAFDVHPRWVSSSIGLVPVSSFVHPLRALPTSDIIVIAIFAYLLPVAFSSTYSSCSSVQLIITLL</sequence>
<keyword evidence="2" id="KW-1185">Reference proteome</keyword>
<organism evidence="1 2">
    <name type="scientific">Pholiota conissans</name>
    <dbReference type="NCBI Taxonomy" id="109636"/>
    <lineage>
        <taxon>Eukaryota</taxon>
        <taxon>Fungi</taxon>
        <taxon>Dikarya</taxon>
        <taxon>Basidiomycota</taxon>
        <taxon>Agaricomycotina</taxon>
        <taxon>Agaricomycetes</taxon>
        <taxon>Agaricomycetidae</taxon>
        <taxon>Agaricales</taxon>
        <taxon>Agaricineae</taxon>
        <taxon>Strophariaceae</taxon>
        <taxon>Pholiota</taxon>
    </lineage>
</organism>
<dbReference type="Proteomes" id="UP000807469">
    <property type="component" value="Unassembled WGS sequence"/>
</dbReference>
<name>A0A9P5YQ53_9AGAR</name>
<protein>
    <submittedName>
        <fullName evidence="1">Uncharacterized protein</fullName>
    </submittedName>
</protein>